<dbReference type="GO" id="GO:0035556">
    <property type="term" value="P:intracellular signal transduction"/>
    <property type="evidence" value="ECO:0007669"/>
    <property type="project" value="TreeGrafter"/>
</dbReference>
<evidence type="ECO:0000256" key="3">
    <source>
        <dbReference type="ARBA" id="ARBA00025206"/>
    </source>
</evidence>
<dbReference type="EMBL" id="BT082964">
    <property type="protein sequence ID" value="ACQ58671.1"/>
    <property type="molecule type" value="mRNA"/>
</dbReference>
<comment type="function">
    <text evidence="3">Component of a complex that binds and activates STK11/LKB1. In the complex, required to stabilize the interaction between CAB39/MO25 (CAB39/MO25alpha or CAB39L/MO25beta) and STK11/LKB1.</text>
</comment>
<reference evidence="4" key="1">
    <citation type="submission" date="2009-05" db="EMBL/GenBank/DDBJ databases">
        <title>Anoplopoma fimbria ESTs and full-length cDNAs.</title>
        <authorList>
            <person name="Messmer A."/>
            <person name="Rondeau E."/>
            <person name="Sanderson D."/>
            <person name="Cooper G."/>
            <person name="Leong J."/>
            <person name="Koop B.F."/>
        </authorList>
    </citation>
    <scope>NUCLEOTIDE SEQUENCE</scope>
    <source>
        <tissue evidence="4">Brain</tissue>
    </source>
</reference>
<evidence type="ECO:0000313" key="4">
    <source>
        <dbReference type="EMBL" id="ACQ58671.1"/>
    </source>
</evidence>
<dbReference type="GO" id="GO:0043539">
    <property type="term" value="F:protein serine/threonine kinase activator activity"/>
    <property type="evidence" value="ECO:0007669"/>
    <property type="project" value="TreeGrafter"/>
</dbReference>
<proteinExistence type="evidence at transcript level"/>
<gene>
    <name evidence="4" type="primary">CAB39</name>
</gene>
<dbReference type="AlphaFoldDB" id="C3KJ49"/>
<dbReference type="InterPro" id="IPR016024">
    <property type="entry name" value="ARM-type_fold"/>
</dbReference>
<dbReference type="Gene3D" id="1.25.10.10">
    <property type="entry name" value="Leucine-rich Repeat Variant"/>
    <property type="match status" value="1"/>
</dbReference>
<comment type="similarity">
    <text evidence="1">Belongs to the Mo25 family.</text>
</comment>
<comment type="subunit">
    <text evidence="2">Component of a trimeric complex composed of STK11/LKB1, STRAD (STRADA or STRADB) and CAB39/MO25 (CAB39/MO25alpha or CAB39L/MO25beta): the complex tethers STK11/LKB1 in the cytoplasm and stimulates its catalytic activity.</text>
</comment>
<name>C3KJ49_ANOFI</name>
<sequence>MPFPFGKSQKSPADIVRSLKENVAYMEKMDAGDSKKCEKVSYEPSHIYDNCLSFSSHLMVLVFHSFPPLKVAEEVSKNLASLKEVLSGTGDKEPQTEAVAQLAQELYNTNLLIALIANLQRIDFGGVGGGMHFFFLQRLYLCLKY</sequence>
<dbReference type="Pfam" id="PF08569">
    <property type="entry name" value="Mo25"/>
    <property type="match status" value="1"/>
</dbReference>
<evidence type="ECO:0000256" key="2">
    <source>
        <dbReference type="ARBA" id="ARBA00011749"/>
    </source>
</evidence>
<dbReference type="SUPFAM" id="SSF48371">
    <property type="entry name" value="ARM repeat"/>
    <property type="match status" value="1"/>
</dbReference>
<dbReference type="PANTHER" id="PTHR10182">
    <property type="entry name" value="CALCIUM-BINDING PROTEIN 39-RELATED"/>
    <property type="match status" value="1"/>
</dbReference>
<organism evidence="4">
    <name type="scientific">Anoplopoma fimbria</name>
    <name type="common">Sablefish</name>
    <dbReference type="NCBI Taxonomy" id="229290"/>
    <lineage>
        <taxon>Eukaryota</taxon>
        <taxon>Metazoa</taxon>
        <taxon>Chordata</taxon>
        <taxon>Craniata</taxon>
        <taxon>Vertebrata</taxon>
        <taxon>Euteleostomi</taxon>
        <taxon>Actinopterygii</taxon>
        <taxon>Neopterygii</taxon>
        <taxon>Teleostei</taxon>
        <taxon>Neoteleostei</taxon>
        <taxon>Acanthomorphata</taxon>
        <taxon>Eupercaria</taxon>
        <taxon>Perciformes</taxon>
        <taxon>Cottioidei</taxon>
        <taxon>Anoplopomatales</taxon>
        <taxon>Anoplopomatidae</taxon>
        <taxon>Anoplopoma</taxon>
    </lineage>
</organism>
<dbReference type="InterPro" id="IPR011989">
    <property type="entry name" value="ARM-like"/>
</dbReference>
<evidence type="ECO:0000256" key="1">
    <source>
        <dbReference type="ARBA" id="ARBA00011012"/>
    </source>
</evidence>
<accession>C3KJ49</accession>
<dbReference type="InterPro" id="IPR013878">
    <property type="entry name" value="Mo25"/>
</dbReference>
<protein>
    <submittedName>
        <fullName evidence="4">Calcium-binding protein 39</fullName>
    </submittedName>
</protein>
<dbReference type="PANTHER" id="PTHR10182:SF18">
    <property type="entry name" value="CAB39 PROTEIN"/>
    <property type="match status" value="1"/>
</dbReference>